<keyword evidence="1" id="KW-0813">Transport</keyword>
<dbReference type="Proteomes" id="UP000198718">
    <property type="component" value="Unassembled WGS sequence"/>
</dbReference>
<dbReference type="EC" id="7.6.2.9" evidence="7"/>
<dbReference type="OrthoDB" id="9802264at2"/>
<dbReference type="PROSITE" id="PS00211">
    <property type="entry name" value="ABC_TRANSPORTER_1"/>
    <property type="match status" value="1"/>
</dbReference>
<dbReference type="PANTHER" id="PTHR43875">
    <property type="entry name" value="MALTODEXTRIN IMPORT ATP-BINDING PROTEIN MSMX"/>
    <property type="match status" value="1"/>
</dbReference>
<dbReference type="RefSeq" id="WP_090553672.1">
    <property type="nucleotide sequence ID" value="NZ_FNFP01000004.1"/>
</dbReference>
<dbReference type="PANTHER" id="PTHR43875:SF15">
    <property type="entry name" value="TREHALOSE IMPORT ATP-BINDING PROTEIN SUGC"/>
    <property type="match status" value="1"/>
</dbReference>
<organism evidence="9 10">
    <name type="scientific">Natronincola ferrireducens</name>
    <dbReference type="NCBI Taxonomy" id="393762"/>
    <lineage>
        <taxon>Bacteria</taxon>
        <taxon>Bacillati</taxon>
        <taxon>Bacillota</taxon>
        <taxon>Clostridia</taxon>
        <taxon>Peptostreptococcales</taxon>
        <taxon>Natronincolaceae</taxon>
        <taxon>Natronincola</taxon>
    </lineage>
</organism>
<dbReference type="Pfam" id="PF08402">
    <property type="entry name" value="TOBE_2"/>
    <property type="match status" value="1"/>
</dbReference>
<dbReference type="AlphaFoldDB" id="A0A1G9F9S7"/>
<dbReference type="GO" id="GO:0016887">
    <property type="term" value="F:ATP hydrolysis activity"/>
    <property type="evidence" value="ECO:0007669"/>
    <property type="project" value="InterPro"/>
</dbReference>
<evidence type="ECO:0000256" key="1">
    <source>
        <dbReference type="ARBA" id="ARBA00022448"/>
    </source>
</evidence>
<dbReference type="InterPro" id="IPR003439">
    <property type="entry name" value="ABC_transporter-like_ATP-bd"/>
</dbReference>
<keyword evidence="10" id="KW-1185">Reference proteome</keyword>
<dbReference type="PROSITE" id="PS50893">
    <property type="entry name" value="ABC_TRANSPORTER_2"/>
    <property type="match status" value="1"/>
</dbReference>
<name>A0A1G9F9S7_9FIRM</name>
<accession>A0A1G9F9S7</accession>
<reference evidence="9 10" key="1">
    <citation type="submission" date="2016-10" db="EMBL/GenBank/DDBJ databases">
        <authorList>
            <person name="de Groot N.N."/>
        </authorList>
    </citation>
    <scope>NUCLEOTIDE SEQUENCE [LARGE SCALE GENOMIC DNA]</scope>
    <source>
        <strain evidence="9 10">DSM 18346</strain>
    </source>
</reference>
<evidence type="ECO:0000256" key="2">
    <source>
        <dbReference type="ARBA" id="ARBA00022475"/>
    </source>
</evidence>
<gene>
    <name evidence="9" type="ORF">SAMN05660472_02126</name>
</gene>
<keyword evidence="4 9" id="KW-0067">ATP-binding</keyword>
<sequence>MYDIELKRITKTYLGTDEPAVKNLSLNVEKGSIVTLLGPSGCGKSTTLRLLAGFERANAGSIALAGKVVSDENTWIPPEKRGIGMVFQDYALFPHLNVFDNVGFGYKAKDRRARVMEVLELVNLKGYEKRYPYELSGGQQQRVALARALTRRPVVVLLDEPFSNLDADLRVTMRVEVKRIIKEAGATAIFVSHDQKDALAISDKIVVMKEGVVQQIGSPREIYQYPQNRFVAGFVGQSNILKGQISQDGTSVITTALGTVPCNHTHCMCAGEEVCISIRPDSLEMDTKGHIRGRVKEFTYTGEVIDAVIGIEASSGEEQSLLVHIHPDEDIRVGDTISFKILPNFVAVVKSEE</sequence>
<dbReference type="InterPro" id="IPR047641">
    <property type="entry name" value="ABC_transpr_MalK/UgpC-like"/>
</dbReference>
<dbReference type="Gene3D" id="3.40.50.300">
    <property type="entry name" value="P-loop containing nucleotide triphosphate hydrolases"/>
    <property type="match status" value="1"/>
</dbReference>
<evidence type="ECO:0000256" key="3">
    <source>
        <dbReference type="ARBA" id="ARBA00022741"/>
    </source>
</evidence>
<evidence type="ECO:0000256" key="4">
    <source>
        <dbReference type="ARBA" id="ARBA00022840"/>
    </source>
</evidence>
<dbReference type="InterPro" id="IPR003593">
    <property type="entry name" value="AAA+_ATPase"/>
</dbReference>
<evidence type="ECO:0000259" key="8">
    <source>
        <dbReference type="PROSITE" id="PS50893"/>
    </source>
</evidence>
<dbReference type="STRING" id="393762.SAMN05660472_02126"/>
<evidence type="ECO:0000256" key="6">
    <source>
        <dbReference type="ARBA" id="ARBA00023136"/>
    </source>
</evidence>
<keyword evidence="6" id="KW-0472">Membrane</keyword>
<dbReference type="InterPro" id="IPR017871">
    <property type="entry name" value="ABC_transporter-like_CS"/>
</dbReference>
<dbReference type="InterPro" id="IPR008995">
    <property type="entry name" value="Mo/tungstate-bd_C_term_dom"/>
</dbReference>
<dbReference type="InterPro" id="IPR027417">
    <property type="entry name" value="P-loop_NTPase"/>
</dbReference>
<dbReference type="InterPro" id="IPR013611">
    <property type="entry name" value="Transp-assoc_OB_typ2"/>
</dbReference>
<dbReference type="SMART" id="SM00382">
    <property type="entry name" value="AAA"/>
    <property type="match status" value="1"/>
</dbReference>
<dbReference type="GO" id="GO:0055052">
    <property type="term" value="C:ATP-binding cassette (ABC) transporter complex, substrate-binding subunit-containing"/>
    <property type="evidence" value="ECO:0007669"/>
    <property type="project" value="TreeGrafter"/>
</dbReference>
<dbReference type="EMBL" id="FNFP01000004">
    <property type="protein sequence ID" value="SDK84973.1"/>
    <property type="molecule type" value="Genomic_DNA"/>
</dbReference>
<dbReference type="GO" id="GO:0005524">
    <property type="term" value="F:ATP binding"/>
    <property type="evidence" value="ECO:0007669"/>
    <property type="project" value="UniProtKB-KW"/>
</dbReference>
<dbReference type="SUPFAM" id="SSF52540">
    <property type="entry name" value="P-loop containing nucleoside triphosphate hydrolases"/>
    <property type="match status" value="1"/>
</dbReference>
<dbReference type="Pfam" id="PF00005">
    <property type="entry name" value="ABC_tran"/>
    <property type="match status" value="1"/>
</dbReference>
<feature type="domain" description="ABC transporter" evidence="8">
    <location>
        <begin position="4"/>
        <end position="235"/>
    </location>
</feature>
<proteinExistence type="predicted"/>
<keyword evidence="3" id="KW-0547">Nucleotide-binding</keyword>
<dbReference type="Gene3D" id="2.40.50.100">
    <property type="match status" value="1"/>
</dbReference>
<evidence type="ECO:0000256" key="5">
    <source>
        <dbReference type="ARBA" id="ARBA00022967"/>
    </source>
</evidence>
<evidence type="ECO:0000313" key="10">
    <source>
        <dbReference type="Proteomes" id="UP000198718"/>
    </source>
</evidence>
<keyword evidence="2" id="KW-1003">Cell membrane</keyword>
<dbReference type="FunFam" id="3.40.50.300:FF:000425">
    <property type="entry name" value="Probable ABC transporter, ATP-binding subunit"/>
    <property type="match status" value="1"/>
</dbReference>
<dbReference type="GO" id="GO:0015418">
    <property type="term" value="F:ABC-type quaternary ammonium compound transporting activity"/>
    <property type="evidence" value="ECO:0007669"/>
    <property type="project" value="UniProtKB-EC"/>
</dbReference>
<keyword evidence="5" id="KW-1278">Translocase</keyword>
<protein>
    <recommendedName>
        <fullName evidence="7">ABC-type quaternary amine transporter</fullName>
        <ecNumber evidence="7">7.6.2.9</ecNumber>
    </recommendedName>
</protein>
<dbReference type="SUPFAM" id="SSF50331">
    <property type="entry name" value="MOP-like"/>
    <property type="match status" value="1"/>
</dbReference>
<evidence type="ECO:0000313" key="9">
    <source>
        <dbReference type="EMBL" id="SDK84973.1"/>
    </source>
</evidence>
<evidence type="ECO:0000256" key="7">
    <source>
        <dbReference type="ARBA" id="ARBA00066388"/>
    </source>
</evidence>